<keyword evidence="2" id="KW-0472">Membrane</keyword>
<comment type="caution">
    <text evidence="3">The sequence shown here is derived from an EMBL/GenBank/DDBJ whole genome shotgun (WGS) entry which is preliminary data.</text>
</comment>
<sequence>MRGLRPTGTRRTGRCERAQREPAGEAVDLRMRWRSAGATVGLSRGAMREGEAGRARAVFTIPIGRRRRRWRACCCLLAVGALTLHAFFGTLPDPSTVGVGRLALEQGLATLVGFCFGKRS</sequence>
<evidence type="ECO:0000256" key="1">
    <source>
        <dbReference type="SAM" id="MobiDB-lite"/>
    </source>
</evidence>
<proteinExistence type="predicted"/>
<accession>A0ABS7TW37</accession>
<dbReference type="EMBL" id="JAIRAU010000031">
    <property type="protein sequence ID" value="MBZ5712468.1"/>
    <property type="molecule type" value="Genomic_DNA"/>
</dbReference>
<feature type="transmembrane region" description="Helical" evidence="2">
    <location>
        <begin position="70"/>
        <end position="88"/>
    </location>
</feature>
<feature type="compositionally biased region" description="Basic and acidic residues" evidence="1">
    <location>
        <begin position="13"/>
        <end position="23"/>
    </location>
</feature>
<name>A0ABS7TW37_9BACT</name>
<evidence type="ECO:0000313" key="4">
    <source>
        <dbReference type="Proteomes" id="UP001139031"/>
    </source>
</evidence>
<keyword evidence="4" id="KW-1185">Reference proteome</keyword>
<keyword evidence="2" id="KW-1133">Transmembrane helix</keyword>
<protein>
    <submittedName>
        <fullName evidence="3">Uncharacterized protein</fullName>
    </submittedName>
</protein>
<reference evidence="3" key="1">
    <citation type="submission" date="2021-08" db="EMBL/GenBank/DDBJ databases">
        <authorList>
            <person name="Stevens D.C."/>
        </authorList>
    </citation>
    <scope>NUCLEOTIDE SEQUENCE</scope>
    <source>
        <strain evidence="3">DSM 53165</strain>
    </source>
</reference>
<gene>
    <name evidence="3" type="ORF">K7C98_24770</name>
</gene>
<feature type="region of interest" description="Disordered" evidence="1">
    <location>
        <begin position="1"/>
        <end position="23"/>
    </location>
</feature>
<organism evidence="3 4">
    <name type="scientific">Nannocystis pusilla</name>
    <dbReference type="NCBI Taxonomy" id="889268"/>
    <lineage>
        <taxon>Bacteria</taxon>
        <taxon>Pseudomonadati</taxon>
        <taxon>Myxococcota</taxon>
        <taxon>Polyangia</taxon>
        <taxon>Nannocystales</taxon>
        <taxon>Nannocystaceae</taxon>
        <taxon>Nannocystis</taxon>
    </lineage>
</organism>
<keyword evidence="2" id="KW-0812">Transmembrane</keyword>
<feature type="compositionally biased region" description="Low complexity" evidence="1">
    <location>
        <begin position="1"/>
        <end position="10"/>
    </location>
</feature>
<dbReference type="Proteomes" id="UP001139031">
    <property type="component" value="Unassembled WGS sequence"/>
</dbReference>
<evidence type="ECO:0000313" key="3">
    <source>
        <dbReference type="EMBL" id="MBZ5712468.1"/>
    </source>
</evidence>
<evidence type="ECO:0000256" key="2">
    <source>
        <dbReference type="SAM" id="Phobius"/>
    </source>
</evidence>
<dbReference type="RefSeq" id="WP_224194224.1">
    <property type="nucleotide sequence ID" value="NZ_JAIRAU010000031.1"/>
</dbReference>